<evidence type="ECO:0000259" key="11">
    <source>
        <dbReference type="SMART" id="SM00388"/>
    </source>
</evidence>
<evidence type="ECO:0000256" key="2">
    <source>
        <dbReference type="ARBA" id="ARBA00004496"/>
    </source>
</evidence>
<keyword evidence="12" id="KW-0808">Transferase</keyword>
<keyword evidence="9" id="KW-0472">Membrane</keyword>
<evidence type="ECO:0000256" key="3">
    <source>
        <dbReference type="ARBA" id="ARBA00012438"/>
    </source>
</evidence>
<dbReference type="EMBL" id="CP002545">
    <property type="protein sequence ID" value="ADY51806.1"/>
    <property type="molecule type" value="Genomic_DNA"/>
</dbReference>
<dbReference type="InterPro" id="IPR051476">
    <property type="entry name" value="Bac_ResReg_Asp_Phosphatase"/>
</dbReference>
<name>F0SD49_PSESL</name>
<dbReference type="Gene3D" id="1.25.40.10">
    <property type="entry name" value="Tetratricopeptide repeat domain"/>
    <property type="match status" value="2"/>
</dbReference>
<dbReference type="Pfam" id="PF14938">
    <property type="entry name" value="SNAP"/>
    <property type="match status" value="1"/>
</dbReference>
<dbReference type="EC" id="2.7.13.3" evidence="3"/>
<dbReference type="InterPro" id="IPR003661">
    <property type="entry name" value="HisK_dim/P_dom"/>
</dbReference>
<accession>F0SD49</accession>
<dbReference type="InterPro" id="IPR011990">
    <property type="entry name" value="TPR-like_helical_dom_sf"/>
</dbReference>
<dbReference type="OrthoDB" id="978216at2"/>
<keyword evidence="12" id="KW-0418">Kinase</keyword>
<dbReference type="SUPFAM" id="SSF47384">
    <property type="entry name" value="Homodimeric domain of signal transducing histidine kinase"/>
    <property type="match status" value="1"/>
</dbReference>
<dbReference type="STRING" id="762903.Pedsa_1238"/>
<keyword evidence="9" id="KW-1133">Transmembrane helix</keyword>
<proteinExistence type="inferred from homology"/>
<dbReference type="PANTHER" id="PTHR46630">
    <property type="entry name" value="TETRATRICOPEPTIDE REPEAT PROTEIN 29"/>
    <property type="match status" value="1"/>
</dbReference>
<evidence type="ECO:0000256" key="9">
    <source>
        <dbReference type="SAM" id="Phobius"/>
    </source>
</evidence>
<gene>
    <name evidence="12" type="ordered locus">Pedsa_1238</name>
</gene>
<dbReference type="SUPFAM" id="SSF48452">
    <property type="entry name" value="TPR-like"/>
    <property type="match status" value="1"/>
</dbReference>
<dbReference type="GO" id="GO:0005737">
    <property type="term" value="C:cytoplasm"/>
    <property type="evidence" value="ECO:0007669"/>
    <property type="project" value="UniProtKB-SubCell"/>
</dbReference>
<feature type="domain" description="Signal transduction histidine kinase dimerisation/phosphoacceptor" evidence="11">
    <location>
        <begin position="415"/>
        <end position="477"/>
    </location>
</feature>
<evidence type="ECO:0000256" key="5">
    <source>
        <dbReference type="ARBA" id="ARBA00022737"/>
    </source>
</evidence>
<keyword evidence="6" id="KW-0802">TPR repeat</keyword>
<evidence type="ECO:0000256" key="4">
    <source>
        <dbReference type="ARBA" id="ARBA00022490"/>
    </source>
</evidence>
<feature type="signal peptide" evidence="10">
    <location>
        <begin position="1"/>
        <end position="24"/>
    </location>
</feature>
<evidence type="ECO:0000256" key="6">
    <source>
        <dbReference type="ARBA" id="ARBA00022803"/>
    </source>
</evidence>
<sequence length="486" mass="56244">MKGIRLANFILFLNLMLISNFSLAETTNSIQGFNNIDSLIYESIKLARYAPIKGLEIAERTLKVSKKKHYNRGIAESFRSIGINYHNSNKKDSAIFYYLKALDVFKKTNDTFGIAKVYNNLGNSYKYFNNQKAIYFYNQTIKLSQEKNYKNLTAASYLSIGSLSSKEKDYKTANYNFFKALQLFKEINDIRGLMLTYQNMGVNFYYQNEISQAEANLIKAYEIAKVNNNKISLSSINLTLASINMAKQKYQIAKNNIDEGIEIAKELYDEKLIYDFTLTSYELEKKQGNYKSALANLEQVHSRDSLYYKENVSNILSLHEEQQKSLEKQKQYEIQIEKQEKYVIIMVFAVIVAALSISVIVILNKSKRKAERNNIRLKKLNEEISIQKENLNQINLKLEDIITERTKDLTVKNRKLSEYSSHLSHQIRGPVATLKGLIMLAEDELINEKEYIKQMKKCVDDIDDQIMDINIALHDASREGLNKEDE</sequence>
<keyword evidence="9" id="KW-0812">Transmembrane</keyword>
<dbReference type="AlphaFoldDB" id="F0SD49"/>
<reference evidence="12 13" key="1">
    <citation type="journal article" date="2011" name="Stand. Genomic Sci.">
        <title>Complete genome sequence of the gliding, heparinolytic Pedobacter saltans type strain (113).</title>
        <authorList>
            <person name="Liolios K."/>
            <person name="Sikorski J."/>
            <person name="Lu M."/>
            <person name="Nolan M."/>
            <person name="Lapidus A."/>
            <person name="Lucas S."/>
            <person name="Hammon N."/>
            <person name="Deshpande S."/>
            <person name="Cheng J.F."/>
            <person name="Tapia R."/>
            <person name="Han C."/>
            <person name="Goodwin L."/>
            <person name="Pitluck S."/>
            <person name="Huntemann M."/>
            <person name="Ivanova N."/>
            <person name="Pagani I."/>
            <person name="Mavromatis K."/>
            <person name="Ovchinikova G."/>
            <person name="Pati A."/>
            <person name="Chen A."/>
            <person name="Palaniappan K."/>
            <person name="Land M."/>
            <person name="Hauser L."/>
            <person name="Brambilla E.M."/>
            <person name="Kotsyurbenko O."/>
            <person name="Rohde M."/>
            <person name="Tindall B.J."/>
            <person name="Abt B."/>
            <person name="Goker M."/>
            <person name="Detter J.C."/>
            <person name="Woyke T."/>
            <person name="Bristow J."/>
            <person name="Eisen J.A."/>
            <person name="Markowitz V."/>
            <person name="Hugenholtz P."/>
            <person name="Klenk H.P."/>
            <person name="Kyrpides N.C."/>
        </authorList>
    </citation>
    <scope>NUCLEOTIDE SEQUENCE [LARGE SCALE GENOMIC DNA]</scope>
    <source>
        <strain evidence="13">ATCC 51119 / DSM 12145 / JCM 21818 / LMG 10337 / NBRC 100064 / NCIMB 13643</strain>
    </source>
</reference>
<evidence type="ECO:0000313" key="12">
    <source>
        <dbReference type="EMBL" id="ADY51806.1"/>
    </source>
</evidence>
<keyword evidence="13" id="KW-1185">Reference proteome</keyword>
<keyword evidence="8" id="KW-0175">Coiled coil</keyword>
<dbReference type="InterPro" id="IPR019734">
    <property type="entry name" value="TPR_rpt"/>
</dbReference>
<dbReference type="Proteomes" id="UP000000310">
    <property type="component" value="Chromosome"/>
</dbReference>
<feature type="chain" id="PRO_5003260215" description="histidine kinase" evidence="10">
    <location>
        <begin position="25"/>
        <end position="486"/>
    </location>
</feature>
<feature type="coiled-coil region" evidence="8">
    <location>
        <begin position="363"/>
        <end position="397"/>
    </location>
</feature>
<evidence type="ECO:0000313" key="13">
    <source>
        <dbReference type="Proteomes" id="UP000000310"/>
    </source>
</evidence>
<evidence type="ECO:0000256" key="7">
    <source>
        <dbReference type="ARBA" id="ARBA00038253"/>
    </source>
</evidence>
<evidence type="ECO:0000256" key="1">
    <source>
        <dbReference type="ARBA" id="ARBA00000085"/>
    </source>
</evidence>
<evidence type="ECO:0000256" key="8">
    <source>
        <dbReference type="SAM" id="Coils"/>
    </source>
</evidence>
<comment type="subcellular location">
    <subcellularLocation>
        <location evidence="2">Cytoplasm</location>
    </subcellularLocation>
</comment>
<dbReference type="SMART" id="SM00028">
    <property type="entry name" value="TPR"/>
    <property type="match status" value="5"/>
</dbReference>
<evidence type="ECO:0000256" key="10">
    <source>
        <dbReference type="SAM" id="SignalP"/>
    </source>
</evidence>
<dbReference type="Gene3D" id="1.10.287.130">
    <property type="match status" value="1"/>
</dbReference>
<feature type="transmembrane region" description="Helical" evidence="9">
    <location>
        <begin position="342"/>
        <end position="363"/>
    </location>
</feature>
<dbReference type="SMART" id="SM00388">
    <property type="entry name" value="HisKA"/>
    <property type="match status" value="1"/>
</dbReference>
<keyword evidence="4" id="KW-0963">Cytoplasm</keyword>
<reference evidence="13" key="2">
    <citation type="submission" date="2011-02" db="EMBL/GenBank/DDBJ databases">
        <title>The complete genome of Pedobacter saltans DSM 12145.</title>
        <authorList>
            <consortium name="US DOE Joint Genome Institute (JGI-PGF)"/>
            <person name="Lucas S."/>
            <person name="Copeland A."/>
            <person name="Lapidus A."/>
            <person name="Bruce D."/>
            <person name="Goodwin L."/>
            <person name="Pitluck S."/>
            <person name="Kyrpides N."/>
            <person name="Mavromatis K."/>
            <person name="Pagani I."/>
            <person name="Ivanova N."/>
            <person name="Ovchinnikova G."/>
            <person name="Lu M."/>
            <person name="Detter J.C."/>
            <person name="Han C."/>
            <person name="Land M."/>
            <person name="Hauser L."/>
            <person name="Markowitz V."/>
            <person name="Cheng J.-F."/>
            <person name="Hugenholtz P."/>
            <person name="Woyke T."/>
            <person name="Wu D."/>
            <person name="Tindall B."/>
            <person name="Pomrenke H.G."/>
            <person name="Brambilla E."/>
            <person name="Klenk H.-P."/>
            <person name="Eisen J.A."/>
        </authorList>
    </citation>
    <scope>NUCLEOTIDE SEQUENCE [LARGE SCALE GENOMIC DNA]</scope>
    <source>
        <strain evidence="13">ATCC 51119 / DSM 12145 / JCM 21818 / LMG 10337 / NBRC 100064 / NCIMB 13643</strain>
    </source>
</reference>
<keyword evidence="5" id="KW-0677">Repeat</keyword>
<dbReference type="eggNOG" id="COG0457">
    <property type="taxonomic scope" value="Bacteria"/>
</dbReference>
<dbReference type="PANTHER" id="PTHR46630:SF1">
    <property type="entry name" value="TETRATRICOPEPTIDE REPEAT PROTEIN 29"/>
    <property type="match status" value="1"/>
</dbReference>
<organism evidence="12 13">
    <name type="scientific">Pseudopedobacter saltans (strain ATCC 51119 / DSM 12145 / JCM 21818 / CCUG 39354 / LMG 10337 / NBRC 100064 / NCIMB 13643)</name>
    <name type="common">Pedobacter saltans</name>
    <dbReference type="NCBI Taxonomy" id="762903"/>
    <lineage>
        <taxon>Bacteria</taxon>
        <taxon>Pseudomonadati</taxon>
        <taxon>Bacteroidota</taxon>
        <taxon>Sphingobacteriia</taxon>
        <taxon>Sphingobacteriales</taxon>
        <taxon>Sphingobacteriaceae</taxon>
        <taxon>Pseudopedobacter</taxon>
    </lineage>
</organism>
<comment type="catalytic activity">
    <reaction evidence="1">
        <text>ATP + protein L-histidine = ADP + protein N-phospho-L-histidine.</text>
        <dbReference type="EC" id="2.7.13.3"/>
    </reaction>
</comment>
<keyword evidence="10" id="KW-0732">Signal</keyword>
<dbReference type="KEGG" id="psn:Pedsa_1238"/>
<protein>
    <recommendedName>
        <fullName evidence="3">histidine kinase</fullName>
        <ecNumber evidence="3">2.7.13.3</ecNumber>
    </recommendedName>
</protein>
<comment type="similarity">
    <text evidence="7">Belongs to the Rap family.</text>
</comment>
<dbReference type="GO" id="GO:0000155">
    <property type="term" value="F:phosphorelay sensor kinase activity"/>
    <property type="evidence" value="ECO:0007669"/>
    <property type="project" value="InterPro"/>
</dbReference>
<dbReference type="HOGENOM" id="CLU_561252_0_0_10"/>
<dbReference type="InterPro" id="IPR036097">
    <property type="entry name" value="HisK_dim/P_sf"/>
</dbReference>